<keyword evidence="10" id="KW-1185">Reference proteome</keyword>
<dbReference type="Pfam" id="PF00814">
    <property type="entry name" value="TsaD"/>
    <property type="match status" value="1"/>
</dbReference>
<evidence type="ECO:0000256" key="3">
    <source>
        <dbReference type="ARBA" id="ARBA00022723"/>
    </source>
</evidence>
<name>A0A6G4W672_9HYPH</name>
<evidence type="ECO:0000256" key="4">
    <source>
        <dbReference type="ARBA" id="ARBA00023004"/>
    </source>
</evidence>
<dbReference type="Gene3D" id="3.30.420.40">
    <property type="match status" value="2"/>
</dbReference>
<dbReference type="HAMAP" id="MF_01445">
    <property type="entry name" value="TsaD"/>
    <property type="match status" value="1"/>
</dbReference>
<feature type="binding site" evidence="7">
    <location>
        <position position="177"/>
    </location>
    <ligand>
        <name>substrate</name>
    </ligand>
</feature>
<feature type="binding site" evidence="7">
    <location>
        <position position="190"/>
    </location>
    <ligand>
        <name>substrate</name>
    </ligand>
</feature>
<comment type="function">
    <text evidence="7">Required for the formation of a threonylcarbamoyl group on adenosine at position 37 (t(6)A37) in tRNAs that read codons beginning with adenine. Is involved in the transfer of the threonylcarbamoyl moiety of threonylcarbamoyl-AMP (TC-AMP) to the N6 group of A37, together with TsaE and TsaB. TsaD likely plays a direct catalytic role in this reaction.</text>
</comment>
<dbReference type="InterPro" id="IPR022450">
    <property type="entry name" value="TsaD"/>
</dbReference>
<evidence type="ECO:0000313" key="10">
    <source>
        <dbReference type="Proteomes" id="UP001642900"/>
    </source>
</evidence>
<dbReference type="Proteomes" id="UP001642900">
    <property type="component" value="Unassembled WGS sequence"/>
</dbReference>
<accession>A0A6G4W672</accession>
<dbReference type="InterPro" id="IPR000905">
    <property type="entry name" value="Gcp-like_dom"/>
</dbReference>
<evidence type="ECO:0000256" key="5">
    <source>
        <dbReference type="ARBA" id="ARBA00023315"/>
    </source>
</evidence>
<keyword evidence="5 7" id="KW-0012">Acyltransferase</keyword>
<feature type="binding site" evidence="7">
    <location>
        <position position="290"/>
    </location>
    <ligand>
        <name>substrate</name>
    </ligand>
</feature>
<dbReference type="GO" id="GO:0061711">
    <property type="term" value="F:tRNA N(6)-L-threonylcarbamoyladenine synthase activity"/>
    <property type="evidence" value="ECO:0007669"/>
    <property type="project" value="UniProtKB-EC"/>
</dbReference>
<dbReference type="InterPro" id="IPR043129">
    <property type="entry name" value="ATPase_NBD"/>
</dbReference>
<evidence type="ECO:0000256" key="1">
    <source>
        <dbReference type="ARBA" id="ARBA00022679"/>
    </source>
</evidence>
<comment type="cofactor">
    <cofactor evidence="7">
        <name>Fe(2+)</name>
        <dbReference type="ChEBI" id="CHEBI:29033"/>
    </cofactor>
    <text evidence="7">Binds 1 Fe(2+) ion per subunit.</text>
</comment>
<sequence>MVQRDKSFRVLGIETSCDETAASVVALKAGGVPEILSNIVLSQIEEHAAFGGVVPEIAARAHVEALDGIIEAALADSGTDLSGIDAIAATAGPGLVGGLIVGLMTAKAMAMSAGKPLIAINHLEGHALTARLTDGLAFPYLLLLVSGGHTQIVLVRGVGDYQRWATTIDDALGEAFDKTAKMLGLPYPGGPNVEIAASRGDPSRFAFPRPMKGEQRPDFSFSGLKTAVRQAATEISPLSDKDVADICASFQLAVSDALGDRVSRALSRFRGEFPDIAAPALVVAGGVAANRQIKATLEALCGEYGFLFVAPPHILCTDNAAMIAWAGIERMRAGMTDPQAMDFVPRSRWPLDSISAPVVGSGRRGAKA</sequence>
<dbReference type="GO" id="GO:0002949">
    <property type="term" value="P:tRNA threonylcarbamoyladenosine modification"/>
    <property type="evidence" value="ECO:0007669"/>
    <property type="project" value="UniProtKB-UniRule"/>
</dbReference>
<dbReference type="InterPro" id="IPR017861">
    <property type="entry name" value="KAE1/TsaD"/>
</dbReference>
<protein>
    <recommendedName>
        <fullName evidence="7">tRNA N6-adenosine threonylcarbamoyltransferase</fullName>
        <ecNumber evidence="7">2.3.1.234</ecNumber>
    </recommendedName>
    <alternativeName>
        <fullName evidence="7">N6-L-threonylcarbamoyladenine synthase</fullName>
        <shortName evidence="7">t(6)A synthase</shortName>
    </alternativeName>
    <alternativeName>
        <fullName evidence="7">t(6)A37 threonylcarbamoyladenosine biosynthesis protein TsaD</fullName>
    </alternativeName>
    <alternativeName>
        <fullName evidence="7">tRNA threonylcarbamoyladenosine biosynthesis protein TsaD</fullName>
    </alternativeName>
</protein>
<gene>
    <name evidence="7 9" type="primary">tsaD</name>
    <name evidence="9" type="ORF">G6N73_00520</name>
</gene>
<dbReference type="CDD" id="cd24133">
    <property type="entry name" value="ASKHA_NBD_TsaD_bac"/>
    <property type="match status" value="1"/>
</dbReference>
<dbReference type="PANTHER" id="PTHR11735">
    <property type="entry name" value="TRNA N6-ADENOSINE THREONYLCARBAMOYLTRANSFERASE"/>
    <property type="match status" value="1"/>
</dbReference>
<keyword evidence="2 7" id="KW-0819">tRNA processing</keyword>
<dbReference type="EC" id="2.3.1.234" evidence="7"/>
<feature type="binding site" evidence="7">
    <location>
        <position position="122"/>
    </location>
    <ligand>
        <name>Fe cation</name>
        <dbReference type="ChEBI" id="CHEBI:24875"/>
    </ligand>
</feature>
<comment type="subcellular location">
    <subcellularLocation>
        <location evidence="7">Cytoplasm</location>
    </subcellularLocation>
</comment>
<feature type="domain" description="Gcp-like" evidence="8">
    <location>
        <begin position="34"/>
        <end position="325"/>
    </location>
</feature>
<comment type="catalytic activity">
    <reaction evidence="6 7">
        <text>L-threonylcarbamoyladenylate + adenosine(37) in tRNA = N(6)-L-threonylcarbamoyladenosine(37) in tRNA + AMP + H(+)</text>
        <dbReference type="Rhea" id="RHEA:37059"/>
        <dbReference type="Rhea" id="RHEA-COMP:10162"/>
        <dbReference type="Rhea" id="RHEA-COMP:10163"/>
        <dbReference type="ChEBI" id="CHEBI:15378"/>
        <dbReference type="ChEBI" id="CHEBI:73682"/>
        <dbReference type="ChEBI" id="CHEBI:74411"/>
        <dbReference type="ChEBI" id="CHEBI:74418"/>
        <dbReference type="ChEBI" id="CHEBI:456215"/>
        <dbReference type="EC" id="2.3.1.234"/>
    </reaction>
</comment>
<dbReference type="FunFam" id="3.30.420.40:FF:000012">
    <property type="entry name" value="tRNA N6-adenosine threonylcarbamoyltransferase"/>
    <property type="match status" value="1"/>
</dbReference>
<evidence type="ECO:0000313" key="9">
    <source>
        <dbReference type="EMBL" id="NGO49670.1"/>
    </source>
</evidence>
<dbReference type="EMBL" id="JAAKZF010000001">
    <property type="protein sequence ID" value="NGO49670.1"/>
    <property type="molecule type" value="Genomic_DNA"/>
</dbReference>
<evidence type="ECO:0000256" key="2">
    <source>
        <dbReference type="ARBA" id="ARBA00022694"/>
    </source>
</evidence>
<dbReference type="GO" id="GO:0005506">
    <property type="term" value="F:iron ion binding"/>
    <property type="evidence" value="ECO:0007669"/>
    <property type="project" value="UniProtKB-UniRule"/>
</dbReference>
<dbReference type="PANTHER" id="PTHR11735:SF6">
    <property type="entry name" value="TRNA N6-ADENOSINE THREONYLCARBAMOYLTRANSFERASE, MITOCHONDRIAL"/>
    <property type="match status" value="1"/>
</dbReference>
<proteinExistence type="inferred from homology"/>
<evidence type="ECO:0000259" key="8">
    <source>
        <dbReference type="Pfam" id="PF00814"/>
    </source>
</evidence>
<feature type="binding site" evidence="7">
    <location>
        <begin position="144"/>
        <end position="148"/>
    </location>
    <ligand>
        <name>substrate</name>
    </ligand>
</feature>
<reference evidence="9 10" key="1">
    <citation type="submission" date="2020-02" db="EMBL/GenBank/DDBJ databases">
        <title>Genome sequence of strain CCNWXJ40-4.</title>
        <authorList>
            <person name="Gao J."/>
            <person name="Sun J."/>
        </authorList>
    </citation>
    <scope>NUCLEOTIDE SEQUENCE [LARGE SCALE GENOMIC DNA]</scope>
    <source>
        <strain evidence="9 10">CCNWXJ 40-4</strain>
    </source>
</reference>
<dbReference type="AlphaFoldDB" id="A0A6G4W672"/>
<dbReference type="GO" id="GO:0005737">
    <property type="term" value="C:cytoplasm"/>
    <property type="evidence" value="ECO:0007669"/>
    <property type="project" value="UniProtKB-SubCell"/>
</dbReference>
<keyword evidence="1 7" id="KW-0808">Transferase</keyword>
<comment type="similarity">
    <text evidence="7">Belongs to the KAE1 / TsaD family.</text>
</comment>
<dbReference type="SUPFAM" id="SSF53067">
    <property type="entry name" value="Actin-like ATPase domain"/>
    <property type="match status" value="2"/>
</dbReference>
<organism evidence="9 10">
    <name type="scientific">Allomesorhizobium camelthorni</name>
    <dbReference type="NCBI Taxonomy" id="475069"/>
    <lineage>
        <taxon>Bacteria</taxon>
        <taxon>Pseudomonadati</taxon>
        <taxon>Pseudomonadota</taxon>
        <taxon>Alphaproteobacteria</taxon>
        <taxon>Hyphomicrobiales</taxon>
        <taxon>Phyllobacteriaceae</taxon>
        <taxon>Allomesorhizobium</taxon>
    </lineage>
</organism>
<dbReference type="PRINTS" id="PR00789">
    <property type="entry name" value="OSIALOPTASE"/>
</dbReference>
<keyword evidence="3 7" id="KW-0479">Metal-binding</keyword>
<feature type="binding site" evidence="7">
    <location>
        <position position="194"/>
    </location>
    <ligand>
        <name>substrate</name>
    </ligand>
</feature>
<keyword evidence="7" id="KW-0963">Cytoplasm</keyword>
<dbReference type="NCBIfam" id="TIGR00329">
    <property type="entry name" value="gcp_kae1"/>
    <property type="match status" value="1"/>
</dbReference>
<dbReference type="RefSeq" id="WP_165021670.1">
    <property type="nucleotide sequence ID" value="NZ_JAAKZF010000001.1"/>
</dbReference>
<comment type="caution">
    <text evidence="9">The sequence shown here is derived from an EMBL/GenBank/DDBJ whole genome shotgun (WGS) entry which is preliminary data.</text>
</comment>
<dbReference type="NCBIfam" id="TIGR03723">
    <property type="entry name" value="T6A_TsaD_YgjD"/>
    <property type="match status" value="1"/>
</dbReference>
<feature type="binding site" evidence="7">
    <location>
        <position position="318"/>
    </location>
    <ligand>
        <name>Fe cation</name>
        <dbReference type="ChEBI" id="CHEBI:24875"/>
    </ligand>
</feature>
<feature type="binding site" evidence="7">
    <location>
        <position position="126"/>
    </location>
    <ligand>
        <name>Fe cation</name>
        <dbReference type="ChEBI" id="CHEBI:24875"/>
    </ligand>
</feature>
<keyword evidence="4 7" id="KW-0408">Iron</keyword>
<evidence type="ECO:0000256" key="7">
    <source>
        <dbReference type="HAMAP-Rule" id="MF_01445"/>
    </source>
</evidence>
<evidence type="ECO:0000256" key="6">
    <source>
        <dbReference type="ARBA" id="ARBA00048117"/>
    </source>
</evidence>